<organism evidence="1 2">
    <name type="scientific">Coemansia linderi</name>
    <dbReference type="NCBI Taxonomy" id="2663919"/>
    <lineage>
        <taxon>Eukaryota</taxon>
        <taxon>Fungi</taxon>
        <taxon>Fungi incertae sedis</taxon>
        <taxon>Zoopagomycota</taxon>
        <taxon>Kickxellomycotina</taxon>
        <taxon>Kickxellomycetes</taxon>
        <taxon>Kickxellales</taxon>
        <taxon>Kickxellaceae</taxon>
        <taxon>Coemansia</taxon>
    </lineage>
</organism>
<accession>A0ACC1KLA3</accession>
<sequence>MPPGDNSGLVGVADAVRARSTDYAQGKAVPLGVMKHVPSVVVGAAAHDLQLERSQKKTSVPLRQVPGKEKTGMLARPSTLSKQHRPPNESPDRPAWAPLTQSKPTVIAAPTNNFRQRLQHYMQTANEIYRVANMPSVTPEARQVAPQDSPSRSKSAKKASKSVKEDINQGLSELMSGLESLSIAESLSVDTPADMTITLKPHQRSGMAWMLRNELNKGVRGGIIGDDMGLGKTVQALSLLMAHPPTNGGSHSTLIIAPVAAVDHWKTEAETRVQPGVLKVFIYHRLKKPPTPQELAQYDVVVTTYGTLLVDWRDPENVDFESLSEADRKLRDQEVLSPGSFGSLFGVKWRRVILDEAHEIKNPKTLKSKACHDLVANYRWCLSGTPIQNSIEDLYSLLRFLRLWPYCLSRTFQELFCDSAKGKKEMRAILSKLMLRRDKLTIVDSKPIIDLPQRYFYIHAIDLSIAERIYYDCIEEAVRFSLLGSEDRNNYLELLTLLLRLRQATSHPLITTAATQEEAPTASDKPTPDSFGLIKVGMPIMLSKEQFWRPTDDAMRNIPIGSAHTGPESPDECAHCKKSIDHLEGIWRASGYELDVSEIAQRGSNATLPENGRFFAGCITNKSSTVSADMIEKFGLVFSDVDASGVGNRGSRPSAKMQRVLSILRAIHRSDPEDKCVVFCEHLRAIELLAAYLKKHGFGNIVYQGSMSKKQRDNAIASFSSDKSIPVMLLSKRAGAVGINLTAANHIIIESAWWNPSIDDQAIDRIYRIGQTKTVHVHILIAQGTVDEKMHAIQDFKRGVIDTIIGRTTDNDRTKISTSDIRHMLQDR</sequence>
<evidence type="ECO:0000313" key="1">
    <source>
        <dbReference type="EMBL" id="KAJ2791741.1"/>
    </source>
</evidence>
<proteinExistence type="predicted"/>
<comment type="caution">
    <text evidence="1">The sequence shown here is derived from an EMBL/GenBank/DDBJ whole genome shotgun (WGS) entry which is preliminary data.</text>
</comment>
<reference evidence="1" key="1">
    <citation type="submission" date="2022-07" db="EMBL/GenBank/DDBJ databases">
        <title>Phylogenomic reconstructions and comparative analyses of Kickxellomycotina fungi.</title>
        <authorList>
            <person name="Reynolds N.K."/>
            <person name="Stajich J.E."/>
            <person name="Barry K."/>
            <person name="Grigoriev I.V."/>
            <person name="Crous P."/>
            <person name="Smith M.E."/>
        </authorList>
    </citation>
    <scope>NUCLEOTIDE SEQUENCE</scope>
    <source>
        <strain evidence="1">BCRC 34191</strain>
    </source>
</reference>
<keyword evidence="2" id="KW-1185">Reference proteome</keyword>
<protein>
    <submittedName>
        <fullName evidence="1">Uncharacterized protein</fullName>
    </submittedName>
</protein>
<dbReference type="EMBL" id="JANBUK010000102">
    <property type="protein sequence ID" value="KAJ2791741.1"/>
    <property type="molecule type" value="Genomic_DNA"/>
</dbReference>
<gene>
    <name evidence="1" type="ORF">GGI18_000925</name>
</gene>
<evidence type="ECO:0000313" key="2">
    <source>
        <dbReference type="Proteomes" id="UP001140066"/>
    </source>
</evidence>
<dbReference type="Proteomes" id="UP001140066">
    <property type="component" value="Unassembled WGS sequence"/>
</dbReference>
<name>A0ACC1KLA3_9FUNG</name>